<dbReference type="Proteomes" id="UP001140949">
    <property type="component" value="Unassembled WGS sequence"/>
</dbReference>
<dbReference type="PANTHER" id="PTHR15710:SF230">
    <property type="entry name" value="OS08G0464400 PROTEIN"/>
    <property type="match status" value="1"/>
</dbReference>
<evidence type="ECO:0000313" key="12">
    <source>
        <dbReference type="EMBL" id="KAJ6800719.1"/>
    </source>
</evidence>
<keyword evidence="5" id="KW-0479">Metal-binding</keyword>
<comment type="catalytic activity">
    <reaction evidence="1">
        <text>S-ubiquitinyl-[E2 ubiquitin-conjugating enzyme]-L-cysteine + [acceptor protein]-L-lysine = [E2 ubiquitin-conjugating enzyme]-L-cysteine + N(6)-ubiquitinyl-[acceptor protein]-L-lysine.</text>
        <dbReference type="EC" id="2.3.2.27"/>
    </reaction>
</comment>
<evidence type="ECO:0000256" key="2">
    <source>
        <dbReference type="ARBA" id="ARBA00004906"/>
    </source>
</evidence>
<keyword evidence="7" id="KW-0833">Ubl conjugation pathway</keyword>
<dbReference type="FunFam" id="3.30.40.10:FF:000069">
    <property type="entry name" value="E3 ubiquitin-protein ligase RNF115"/>
    <property type="match status" value="1"/>
</dbReference>
<comment type="pathway">
    <text evidence="2">Protein modification; protein ubiquitination.</text>
</comment>
<dbReference type="PROSITE" id="PS50089">
    <property type="entry name" value="ZF_RING_2"/>
    <property type="match status" value="1"/>
</dbReference>
<dbReference type="EC" id="2.3.2.27" evidence="3"/>
<dbReference type="AlphaFoldDB" id="A0AAX6E9X4"/>
<protein>
    <recommendedName>
        <fullName evidence="3">RING-type E3 ubiquitin transferase</fullName>
        <ecNumber evidence="3">2.3.2.27</ecNumber>
    </recommendedName>
</protein>
<reference evidence="12" key="1">
    <citation type="journal article" date="2023" name="GigaByte">
        <title>Genome assembly of the bearded iris, Iris pallida Lam.</title>
        <authorList>
            <person name="Bruccoleri R.E."/>
            <person name="Oakeley E.J."/>
            <person name="Faust A.M.E."/>
            <person name="Altorfer M."/>
            <person name="Dessus-Babus S."/>
            <person name="Burckhardt D."/>
            <person name="Oertli M."/>
            <person name="Naumann U."/>
            <person name="Petersen F."/>
            <person name="Wong J."/>
        </authorList>
    </citation>
    <scope>NUCLEOTIDE SEQUENCE</scope>
    <source>
        <strain evidence="12">GSM-AAB239-AS_SAM_17_03QT</strain>
    </source>
</reference>
<keyword evidence="4" id="KW-0808">Transferase</keyword>
<feature type="compositionally biased region" description="Pro residues" evidence="10">
    <location>
        <begin position="93"/>
        <end position="102"/>
    </location>
</feature>
<dbReference type="SMART" id="SM00184">
    <property type="entry name" value="RING"/>
    <property type="match status" value="1"/>
</dbReference>
<proteinExistence type="predicted"/>
<name>A0AAX6E9X4_IRIPA</name>
<feature type="region of interest" description="Disordered" evidence="10">
    <location>
        <begin position="76"/>
        <end position="105"/>
    </location>
</feature>
<dbReference type="Pfam" id="PF13639">
    <property type="entry name" value="zf-RING_2"/>
    <property type="match status" value="1"/>
</dbReference>
<keyword evidence="8" id="KW-0862">Zinc</keyword>
<accession>A0AAX6E9X4</accession>
<evidence type="ECO:0000313" key="13">
    <source>
        <dbReference type="Proteomes" id="UP001140949"/>
    </source>
</evidence>
<evidence type="ECO:0000256" key="4">
    <source>
        <dbReference type="ARBA" id="ARBA00022679"/>
    </source>
</evidence>
<dbReference type="InterPro" id="IPR039525">
    <property type="entry name" value="RNF126-like_zinc-ribbon"/>
</dbReference>
<dbReference type="EMBL" id="JANAVB010038615">
    <property type="protein sequence ID" value="KAJ6800719.1"/>
    <property type="molecule type" value="Genomic_DNA"/>
</dbReference>
<evidence type="ECO:0000256" key="8">
    <source>
        <dbReference type="ARBA" id="ARBA00022833"/>
    </source>
</evidence>
<feature type="region of interest" description="Disordered" evidence="10">
    <location>
        <begin position="254"/>
        <end position="275"/>
    </location>
</feature>
<feature type="domain" description="RING-type" evidence="11">
    <location>
        <begin position="152"/>
        <end position="193"/>
    </location>
</feature>
<evidence type="ECO:0000256" key="9">
    <source>
        <dbReference type="PROSITE-ProRule" id="PRU00175"/>
    </source>
</evidence>
<organism evidence="12 13">
    <name type="scientific">Iris pallida</name>
    <name type="common">Sweet iris</name>
    <dbReference type="NCBI Taxonomy" id="29817"/>
    <lineage>
        <taxon>Eukaryota</taxon>
        <taxon>Viridiplantae</taxon>
        <taxon>Streptophyta</taxon>
        <taxon>Embryophyta</taxon>
        <taxon>Tracheophyta</taxon>
        <taxon>Spermatophyta</taxon>
        <taxon>Magnoliopsida</taxon>
        <taxon>Liliopsida</taxon>
        <taxon>Asparagales</taxon>
        <taxon>Iridaceae</taxon>
        <taxon>Iridoideae</taxon>
        <taxon>Irideae</taxon>
        <taxon>Iris</taxon>
    </lineage>
</organism>
<dbReference type="InterPro" id="IPR001841">
    <property type="entry name" value="Znf_RING"/>
</dbReference>
<evidence type="ECO:0000256" key="5">
    <source>
        <dbReference type="ARBA" id="ARBA00022723"/>
    </source>
</evidence>
<reference evidence="12" key="2">
    <citation type="submission" date="2023-04" db="EMBL/GenBank/DDBJ databases">
        <authorList>
            <person name="Bruccoleri R.E."/>
            <person name="Oakeley E.J."/>
            <person name="Faust A.-M."/>
            <person name="Dessus-Babus S."/>
            <person name="Altorfer M."/>
            <person name="Burckhardt D."/>
            <person name="Oertli M."/>
            <person name="Naumann U."/>
            <person name="Petersen F."/>
            <person name="Wong J."/>
        </authorList>
    </citation>
    <scope>NUCLEOTIDE SEQUENCE</scope>
    <source>
        <strain evidence="12">GSM-AAB239-AS_SAM_17_03QT</strain>
        <tissue evidence="12">Leaf</tissue>
    </source>
</reference>
<evidence type="ECO:0000256" key="3">
    <source>
        <dbReference type="ARBA" id="ARBA00012483"/>
    </source>
</evidence>
<keyword evidence="13" id="KW-1185">Reference proteome</keyword>
<evidence type="ECO:0000256" key="10">
    <source>
        <dbReference type="SAM" id="MobiDB-lite"/>
    </source>
</evidence>
<dbReference type="PANTHER" id="PTHR15710">
    <property type="entry name" value="E3 UBIQUITIN-PROTEIN LIGASE PRAJA"/>
    <property type="match status" value="1"/>
</dbReference>
<evidence type="ECO:0000259" key="11">
    <source>
        <dbReference type="PROSITE" id="PS50089"/>
    </source>
</evidence>
<evidence type="ECO:0000256" key="6">
    <source>
        <dbReference type="ARBA" id="ARBA00022771"/>
    </source>
</evidence>
<dbReference type="GO" id="GO:0008270">
    <property type="term" value="F:zinc ion binding"/>
    <property type="evidence" value="ECO:0007669"/>
    <property type="project" value="UniProtKB-KW"/>
</dbReference>
<dbReference type="GO" id="GO:0005737">
    <property type="term" value="C:cytoplasm"/>
    <property type="evidence" value="ECO:0007669"/>
    <property type="project" value="TreeGrafter"/>
</dbReference>
<dbReference type="Gene3D" id="3.30.40.10">
    <property type="entry name" value="Zinc/RING finger domain, C3HC4 (zinc finger)"/>
    <property type="match status" value="1"/>
</dbReference>
<sequence>MSSSATSAAAVAVAVSDSVPDPSPVTFWCHECDMSVSLLPPSPSPPLCPHCHSLFLEHMDDHHHHLPSQQQTLISLTDSSDSSDDDDNAADNSPPPTNPNPNPTAYLHRLIQHLAGDDLPLPIPLSRGPSPAPRSSIDALPTVPVSDPSLLCAVCKDDFTVGSPVRKLPCSHLYHSDCIVPWLSVHNSCPLCRSPLPSEPSPTPSIPPPLANDLRGVFRHMTRRQRHRIIFPVRRAAVGDVAEVDATAGMQAVVGGGDGAAVSPPAVRSREDTAE</sequence>
<dbReference type="GO" id="GO:0061630">
    <property type="term" value="F:ubiquitin protein ligase activity"/>
    <property type="evidence" value="ECO:0007669"/>
    <property type="project" value="UniProtKB-EC"/>
</dbReference>
<comment type="caution">
    <text evidence="12">The sequence shown here is derived from an EMBL/GenBank/DDBJ whole genome shotgun (WGS) entry which is preliminary data.</text>
</comment>
<keyword evidence="6 9" id="KW-0863">Zinc-finger</keyword>
<gene>
    <name evidence="12" type="ORF">M6B38_201650</name>
</gene>
<evidence type="ECO:0000256" key="1">
    <source>
        <dbReference type="ARBA" id="ARBA00000900"/>
    </source>
</evidence>
<dbReference type="Pfam" id="PF14369">
    <property type="entry name" value="Zn_ribbon_19"/>
    <property type="match status" value="1"/>
</dbReference>
<dbReference type="InterPro" id="IPR013083">
    <property type="entry name" value="Znf_RING/FYVE/PHD"/>
</dbReference>
<dbReference type="SUPFAM" id="SSF57850">
    <property type="entry name" value="RING/U-box"/>
    <property type="match status" value="1"/>
</dbReference>
<dbReference type="GO" id="GO:0000209">
    <property type="term" value="P:protein polyubiquitination"/>
    <property type="evidence" value="ECO:0007669"/>
    <property type="project" value="UniProtKB-ARBA"/>
</dbReference>
<evidence type="ECO:0000256" key="7">
    <source>
        <dbReference type="ARBA" id="ARBA00022786"/>
    </source>
</evidence>